<dbReference type="SUPFAM" id="SSF50341">
    <property type="entry name" value="CheW-like"/>
    <property type="match status" value="1"/>
</dbReference>
<dbReference type="InterPro" id="IPR003594">
    <property type="entry name" value="HATPase_dom"/>
</dbReference>
<keyword evidence="8" id="KW-0489">Methyltransferase</keyword>
<evidence type="ECO:0000256" key="8">
    <source>
        <dbReference type="ARBA" id="ARBA00022603"/>
    </source>
</evidence>
<feature type="modified residue" description="Phosphohistidine" evidence="15">
    <location>
        <position position="45"/>
    </location>
</feature>
<dbReference type="Gene3D" id="3.30.70.1110">
    <property type="entry name" value="Histidine kinase CheA-like, P2 response regulator-binding domain"/>
    <property type="match status" value="1"/>
</dbReference>
<dbReference type="InterPro" id="IPR008207">
    <property type="entry name" value="Sig_transdc_His_kin_Hpt_dom"/>
</dbReference>
<dbReference type="InterPro" id="IPR022641">
    <property type="entry name" value="CheR_N"/>
</dbReference>
<dbReference type="InterPro" id="IPR036097">
    <property type="entry name" value="HisK_dim/P_sf"/>
</dbReference>
<dbReference type="Gene3D" id="1.10.155.10">
    <property type="entry name" value="Chemotaxis receptor methyltransferase CheR, N-terminal domain"/>
    <property type="match status" value="1"/>
</dbReference>
<dbReference type="Gene3D" id="3.30.565.10">
    <property type="entry name" value="Histidine kinase-like ATPase, C-terminal domain"/>
    <property type="match status" value="1"/>
</dbReference>
<evidence type="ECO:0000256" key="7">
    <source>
        <dbReference type="ARBA" id="ARBA00022553"/>
    </source>
</evidence>
<keyword evidence="12" id="KW-0418">Kinase</keyword>
<evidence type="ECO:0000259" key="17">
    <source>
        <dbReference type="PROSITE" id="PS50123"/>
    </source>
</evidence>
<dbReference type="Gene3D" id="3.40.50.150">
    <property type="entry name" value="Vaccinia Virus protein VP39"/>
    <property type="match status" value="1"/>
</dbReference>
<evidence type="ECO:0000313" key="20">
    <source>
        <dbReference type="EMBL" id="CAH1206781.1"/>
    </source>
</evidence>
<keyword evidence="11" id="KW-0547">Nucleotide-binding</keyword>
<keyword evidence="6" id="KW-0145">Chemotaxis</keyword>
<reference evidence="20" key="1">
    <citation type="submission" date="2022-01" db="EMBL/GenBank/DDBJ databases">
        <authorList>
            <person name="Criscuolo A."/>
        </authorList>
    </citation>
    <scope>NUCLEOTIDE SEQUENCE</scope>
    <source>
        <strain evidence="20">CIP111893</strain>
    </source>
</reference>
<dbReference type="Pfam" id="PF02518">
    <property type="entry name" value="HATPase_c"/>
    <property type="match status" value="1"/>
</dbReference>
<sequence>MLSEYKEIFLEELDEQLQLMDEVILQLEQEEETERVVQSLFRAAHTLKGSSAAMGYEDMKQLTHEMEHLLDQVRCHTLVVTVPLIDLLFKSLDCLKELKKDIVQSDETVTDISACVQELQTFAALSHAVQLNVPPASPAPDCANYPVLSVDTTMRTQEACDNGLGVYWISLRLSSECVIRGARLYVIHSHLGSYGEVLYSEPDMEILAEQEDVPLAVKFLYAGSQGLQELQEMIASLMDVAEVSVEPLRVDTDTMMVNQGAGVEERMVSEDQPAVKGSKSPTIRVSVERLDHLMNLVGELVIDHTRIHQVERTQRSRLTDESVNELGQISDHLSRIIGDLQESVMKARMLPIEQLFNRFPRMIRDLTRDLGKELELVIEGKDTELDRTLIEEIADPLIHLIRNAIDHGIEKPEQRLKAGKASKGTLQIRAAHEDNQVVIYVEDDGAGIDPARMRRSALEKGILASEEAELISDREAIELIFRPGFSTASIISDVSGRGVGMDIVRSHIEKLNGLIDIDTVQGQGTRFRIRLPLTLAIIIGLLVKLQEQTFIIPMSNIAEIVRIPYQEIQTVRGQSVILLRSQVIPIIWLHDHFNIPRSQQAKSHIQLVIVGSAEKRLALAVDALIGNQEIVIKTLGSYVGKVDGIAGYYSRRRESGFDPGGVGNYQSSWPEVVMMSSPMAMDQDFNQFILLFKRKTGIDLALYKENQMKRRLFSLKDRRGFSTFIDFYHALDKNAGLLDELLEHMTINVSEFYRNAQRWEVLEKRILPDILLRNRRLKCWSAACSTGEEPYSLVLLLSGHLDLKEISVLATDIDQSVIEKAKEGCYSADAVKEVPTPYLNKYFKKAHNGRYTIAGEIRSCVRFKRHNLLADTYEKNLDLIICRNVLIYFTDEAKEGLFEKFSQSLKKGGYLFIGGSEQIFQPQRYDLEPIDTFFYRKR</sequence>
<dbReference type="InterPro" id="IPR037006">
    <property type="entry name" value="CheA-like_homodim_sf"/>
</dbReference>
<dbReference type="Pfam" id="PF01627">
    <property type="entry name" value="Hpt"/>
    <property type="match status" value="1"/>
</dbReference>
<evidence type="ECO:0000259" key="18">
    <source>
        <dbReference type="PROSITE" id="PS50851"/>
    </source>
</evidence>
<keyword evidence="7 15" id="KW-0597">Phosphoprotein</keyword>
<dbReference type="SUPFAM" id="SSF47226">
    <property type="entry name" value="Histidine-containing phosphotransfer domain, HPT domain"/>
    <property type="match status" value="1"/>
</dbReference>
<dbReference type="RefSeq" id="WP_236342924.1">
    <property type="nucleotide sequence ID" value="NZ_CAKMMF010000013.1"/>
</dbReference>
<feature type="domain" description="CheW-like" evidence="18">
    <location>
        <begin position="537"/>
        <end position="686"/>
    </location>
</feature>
<name>A0ABN8GIR9_9BACL</name>
<protein>
    <recommendedName>
        <fullName evidence="5">Chemotaxis protein CheA</fullName>
        <ecNumber evidence="4">2.1.1.80</ecNumber>
        <ecNumber evidence="3">2.7.13.3</ecNumber>
    </recommendedName>
</protein>
<dbReference type="SUPFAM" id="SSF47757">
    <property type="entry name" value="Chemotaxis receptor methyltransferase CheR, N-terminal domain"/>
    <property type="match status" value="1"/>
</dbReference>
<evidence type="ECO:0000256" key="10">
    <source>
        <dbReference type="ARBA" id="ARBA00022691"/>
    </source>
</evidence>
<proteinExistence type="predicted"/>
<dbReference type="Gene3D" id="2.40.50.180">
    <property type="entry name" value="CheA-289, Domain 4"/>
    <property type="match status" value="1"/>
</dbReference>
<dbReference type="EC" id="2.1.1.80" evidence="4"/>
<dbReference type="SUPFAM" id="SSF55874">
    <property type="entry name" value="ATPase domain of HSP90 chaperone/DNA topoisomerase II/histidine kinase"/>
    <property type="match status" value="1"/>
</dbReference>
<evidence type="ECO:0000256" key="3">
    <source>
        <dbReference type="ARBA" id="ARBA00012438"/>
    </source>
</evidence>
<comment type="catalytic activity">
    <reaction evidence="1">
        <text>ATP + protein L-histidine = ADP + protein N-phospho-L-histidine.</text>
        <dbReference type="EC" id="2.7.13.3"/>
    </reaction>
</comment>
<dbReference type="Gene3D" id="1.10.287.560">
    <property type="entry name" value="Histidine kinase CheA-like, homodimeric domain"/>
    <property type="match status" value="1"/>
</dbReference>
<evidence type="ECO:0000259" key="19">
    <source>
        <dbReference type="PROSITE" id="PS50894"/>
    </source>
</evidence>
<dbReference type="Proteomes" id="UP000838686">
    <property type="component" value="Unassembled WGS sequence"/>
</dbReference>
<keyword evidence="10" id="KW-0949">S-adenosyl-L-methionine</keyword>
<evidence type="ECO:0000256" key="11">
    <source>
        <dbReference type="ARBA" id="ARBA00022741"/>
    </source>
</evidence>
<evidence type="ECO:0000256" key="6">
    <source>
        <dbReference type="ARBA" id="ARBA00022500"/>
    </source>
</evidence>
<dbReference type="InterPro" id="IPR036061">
    <property type="entry name" value="CheW-like_dom_sf"/>
</dbReference>
<evidence type="ECO:0000256" key="9">
    <source>
        <dbReference type="ARBA" id="ARBA00022679"/>
    </source>
</evidence>
<dbReference type="Gene3D" id="1.20.120.160">
    <property type="entry name" value="HPT domain"/>
    <property type="match status" value="1"/>
</dbReference>
<dbReference type="CDD" id="cd16916">
    <property type="entry name" value="HATPase_CheA-like"/>
    <property type="match status" value="1"/>
</dbReference>
<dbReference type="InterPro" id="IPR022642">
    <property type="entry name" value="CheR_C"/>
</dbReference>
<dbReference type="PANTHER" id="PTHR43395:SF1">
    <property type="entry name" value="CHEMOTAXIS PROTEIN CHEA"/>
    <property type="match status" value="1"/>
</dbReference>
<dbReference type="Pfam" id="PF07194">
    <property type="entry name" value="P2"/>
    <property type="match status" value="1"/>
</dbReference>
<feature type="domain" description="CheR-type methyltransferase" evidence="17">
    <location>
        <begin position="673"/>
        <end position="938"/>
    </location>
</feature>
<evidence type="ECO:0000256" key="4">
    <source>
        <dbReference type="ARBA" id="ARBA00012534"/>
    </source>
</evidence>
<dbReference type="SMART" id="SM00138">
    <property type="entry name" value="MeTrc"/>
    <property type="match status" value="1"/>
</dbReference>
<dbReference type="SMART" id="SM00073">
    <property type="entry name" value="HPT"/>
    <property type="match status" value="1"/>
</dbReference>
<dbReference type="SMART" id="SM01231">
    <property type="entry name" value="H-kinase_dim"/>
    <property type="match status" value="1"/>
</dbReference>
<dbReference type="PROSITE" id="PS50123">
    <property type="entry name" value="CHER"/>
    <property type="match status" value="1"/>
</dbReference>
<evidence type="ECO:0000313" key="21">
    <source>
        <dbReference type="Proteomes" id="UP000838686"/>
    </source>
</evidence>
<dbReference type="SMART" id="SM00260">
    <property type="entry name" value="CheW"/>
    <property type="match status" value="1"/>
</dbReference>
<dbReference type="PRINTS" id="PR00996">
    <property type="entry name" value="CHERMTFRASE"/>
</dbReference>
<dbReference type="InterPro" id="IPR004105">
    <property type="entry name" value="CheA-like_dim"/>
</dbReference>
<evidence type="ECO:0000256" key="15">
    <source>
        <dbReference type="PROSITE-ProRule" id="PRU00110"/>
    </source>
</evidence>
<dbReference type="Pfam" id="PF02895">
    <property type="entry name" value="H-kinase_dim"/>
    <property type="match status" value="1"/>
</dbReference>
<dbReference type="InterPro" id="IPR037052">
    <property type="entry name" value="CheA-like_P2_sf"/>
</dbReference>
<keyword evidence="14" id="KW-0902">Two-component regulatory system</keyword>
<dbReference type="EMBL" id="CAKMMF010000013">
    <property type="protein sequence ID" value="CAH1206781.1"/>
    <property type="molecule type" value="Genomic_DNA"/>
</dbReference>
<evidence type="ECO:0000256" key="2">
    <source>
        <dbReference type="ARBA" id="ARBA00001541"/>
    </source>
</evidence>
<dbReference type="InterPro" id="IPR036890">
    <property type="entry name" value="HATPase_C_sf"/>
</dbReference>
<dbReference type="PROSITE" id="PS50894">
    <property type="entry name" value="HPT"/>
    <property type="match status" value="1"/>
</dbReference>
<dbReference type="InterPro" id="IPR036641">
    <property type="entry name" value="HPT_dom_sf"/>
</dbReference>
<dbReference type="CDD" id="cd00088">
    <property type="entry name" value="HPT"/>
    <property type="match status" value="1"/>
</dbReference>
<evidence type="ECO:0000256" key="13">
    <source>
        <dbReference type="ARBA" id="ARBA00022840"/>
    </source>
</evidence>
<dbReference type="PROSITE" id="PS50109">
    <property type="entry name" value="HIS_KIN"/>
    <property type="match status" value="1"/>
</dbReference>
<evidence type="ECO:0000256" key="14">
    <source>
        <dbReference type="ARBA" id="ARBA00023012"/>
    </source>
</evidence>
<evidence type="ECO:0000259" key="16">
    <source>
        <dbReference type="PROSITE" id="PS50109"/>
    </source>
</evidence>
<dbReference type="InterPro" id="IPR029063">
    <property type="entry name" value="SAM-dependent_MTases_sf"/>
</dbReference>
<dbReference type="EC" id="2.7.13.3" evidence="3"/>
<dbReference type="Pfam" id="PF01584">
    <property type="entry name" value="CheW"/>
    <property type="match status" value="1"/>
</dbReference>
<comment type="caution">
    <text evidence="20">The sequence shown here is derived from an EMBL/GenBank/DDBJ whole genome shotgun (WGS) entry which is preliminary data.</text>
</comment>
<feature type="domain" description="HPt" evidence="19">
    <location>
        <begin position="1"/>
        <end position="102"/>
    </location>
</feature>
<dbReference type="InterPro" id="IPR036804">
    <property type="entry name" value="CheR_N_sf"/>
</dbReference>
<dbReference type="Pfam" id="PF01739">
    <property type="entry name" value="CheR"/>
    <property type="match status" value="1"/>
</dbReference>
<dbReference type="SUPFAM" id="SSF47384">
    <property type="entry name" value="Homodimeric domain of signal transducing histidine kinase"/>
    <property type="match status" value="1"/>
</dbReference>
<dbReference type="Pfam" id="PF03705">
    <property type="entry name" value="CheR_N"/>
    <property type="match status" value="1"/>
</dbReference>
<dbReference type="SMART" id="SM00387">
    <property type="entry name" value="HATPase_c"/>
    <property type="match status" value="1"/>
</dbReference>
<keyword evidence="9" id="KW-0808">Transferase</keyword>
<evidence type="ECO:0000256" key="1">
    <source>
        <dbReference type="ARBA" id="ARBA00000085"/>
    </source>
</evidence>
<dbReference type="InterPro" id="IPR010808">
    <property type="entry name" value="CheA_P2-bd"/>
</dbReference>
<dbReference type="PROSITE" id="PS50851">
    <property type="entry name" value="CHEW"/>
    <property type="match status" value="1"/>
</dbReference>
<comment type="catalytic activity">
    <reaction evidence="2">
        <text>L-glutamyl-[protein] + S-adenosyl-L-methionine = [protein]-L-glutamate 5-O-methyl ester + S-adenosyl-L-homocysteine</text>
        <dbReference type="Rhea" id="RHEA:24452"/>
        <dbReference type="Rhea" id="RHEA-COMP:10208"/>
        <dbReference type="Rhea" id="RHEA-COMP:10311"/>
        <dbReference type="ChEBI" id="CHEBI:29973"/>
        <dbReference type="ChEBI" id="CHEBI:57856"/>
        <dbReference type="ChEBI" id="CHEBI:59789"/>
        <dbReference type="ChEBI" id="CHEBI:82795"/>
        <dbReference type="EC" id="2.1.1.80"/>
    </reaction>
</comment>
<dbReference type="PANTHER" id="PTHR43395">
    <property type="entry name" value="SENSOR HISTIDINE KINASE CHEA"/>
    <property type="match status" value="1"/>
</dbReference>
<evidence type="ECO:0000256" key="12">
    <source>
        <dbReference type="ARBA" id="ARBA00022777"/>
    </source>
</evidence>
<dbReference type="SUPFAM" id="SSF53335">
    <property type="entry name" value="S-adenosyl-L-methionine-dependent methyltransferases"/>
    <property type="match status" value="1"/>
</dbReference>
<evidence type="ECO:0000256" key="5">
    <source>
        <dbReference type="ARBA" id="ARBA00021495"/>
    </source>
</evidence>
<dbReference type="InterPro" id="IPR051315">
    <property type="entry name" value="Bact_Chemotaxis_CheA"/>
</dbReference>
<feature type="domain" description="Histidine kinase" evidence="16">
    <location>
        <begin position="330"/>
        <end position="535"/>
    </location>
</feature>
<dbReference type="InterPro" id="IPR005467">
    <property type="entry name" value="His_kinase_dom"/>
</dbReference>
<keyword evidence="13" id="KW-0067">ATP-binding</keyword>
<dbReference type="InterPro" id="IPR000780">
    <property type="entry name" value="CheR_MeTrfase"/>
</dbReference>
<dbReference type="InterPro" id="IPR035891">
    <property type="entry name" value="CheY-binding_CheA"/>
</dbReference>
<dbReference type="InterPro" id="IPR002545">
    <property type="entry name" value="CheW-lke_dom"/>
</dbReference>
<keyword evidence="21" id="KW-1185">Reference proteome</keyword>
<dbReference type="SUPFAM" id="SSF55052">
    <property type="entry name" value="CheY-binding domain of CheA"/>
    <property type="match status" value="1"/>
</dbReference>
<accession>A0ABN8GIR9</accession>
<gene>
    <name evidence="20" type="ORF">PAECIP111893_02610</name>
</gene>
<organism evidence="20 21">
    <name type="scientific">Paenibacillus plantiphilus</name>
    <dbReference type="NCBI Taxonomy" id="2905650"/>
    <lineage>
        <taxon>Bacteria</taxon>
        <taxon>Bacillati</taxon>
        <taxon>Bacillota</taxon>
        <taxon>Bacilli</taxon>
        <taxon>Bacillales</taxon>
        <taxon>Paenibacillaceae</taxon>
        <taxon>Paenibacillus</taxon>
    </lineage>
</organism>